<evidence type="ECO:0000259" key="13">
    <source>
        <dbReference type="PROSITE" id="PS50835"/>
    </source>
</evidence>
<keyword evidence="3" id="KW-0796">Tight junction</keyword>
<feature type="compositionally biased region" description="Basic and acidic residues" evidence="11">
    <location>
        <begin position="453"/>
        <end position="468"/>
    </location>
</feature>
<dbReference type="SUPFAM" id="SSF48726">
    <property type="entry name" value="Immunoglobulin"/>
    <property type="match status" value="1"/>
</dbReference>
<reference evidence="14" key="1">
    <citation type="submission" date="2023-08" db="EMBL/GenBank/DDBJ databases">
        <title>Chromosome-level Genome Assembly of mud carp (Cirrhinus molitorella).</title>
        <authorList>
            <person name="Liu H."/>
        </authorList>
    </citation>
    <scope>NUCLEOTIDE SEQUENCE</scope>
    <source>
        <strain evidence="14">Prfri</strain>
        <tissue evidence="14">Muscle</tissue>
    </source>
</reference>
<feature type="compositionally biased region" description="Pro residues" evidence="11">
    <location>
        <begin position="483"/>
        <end position="492"/>
    </location>
</feature>
<keyword evidence="6 12" id="KW-1133">Transmembrane helix</keyword>
<evidence type="ECO:0000256" key="8">
    <source>
        <dbReference type="ARBA" id="ARBA00023157"/>
    </source>
</evidence>
<dbReference type="InterPro" id="IPR013783">
    <property type="entry name" value="Ig-like_fold"/>
</dbReference>
<accession>A0AA88Q633</accession>
<dbReference type="Proteomes" id="UP001187343">
    <property type="component" value="Unassembled WGS sequence"/>
</dbReference>
<dbReference type="GO" id="GO:0031016">
    <property type="term" value="P:pancreas development"/>
    <property type="evidence" value="ECO:0007669"/>
    <property type="project" value="TreeGrafter"/>
</dbReference>
<dbReference type="Gene3D" id="2.60.40.10">
    <property type="entry name" value="Immunoglobulins"/>
    <property type="match status" value="1"/>
</dbReference>
<evidence type="ECO:0000256" key="4">
    <source>
        <dbReference type="ARBA" id="ARBA00022692"/>
    </source>
</evidence>
<protein>
    <recommendedName>
        <fullName evidence="13">Ig-like domain-containing protein</fullName>
    </recommendedName>
</protein>
<evidence type="ECO:0000256" key="5">
    <source>
        <dbReference type="ARBA" id="ARBA00022949"/>
    </source>
</evidence>
<keyword evidence="7 12" id="KW-0472">Membrane</keyword>
<evidence type="ECO:0000256" key="1">
    <source>
        <dbReference type="ARBA" id="ARBA00004435"/>
    </source>
</evidence>
<feature type="region of interest" description="Disordered" evidence="11">
    <location>
        <begin position="443"/>
        <end position="643"/>
    </location>
</feature>
<evidence type="ECO:0000256" key="11">
    <source>
        <dbReference type="SAM" id="MobiDB-lite"/>
    </source>
</evidence>
<feature type="compositionally biased region" description="Polar residues" evidence="11">
    <location>
        <begin position="609"/>
        <end position="621"/>
    </location>
</feature>
<dbReference type="SMART" id="SM00409">
    <property type="entry name" value="IG"/>
    <property type="match status" value="1"/>
</dbReference>
<feature type="compositionally biased region" description="Basic and acidic residues" evidence="11">
    <location>
        <begin position="376"/>
        <end position="391"/>
    </location>
</feature>
<sequence>MADKTERFKVLPLFRCWISLMAFTAVSWCEAVQVSVRDERRFAMLFQSVVLQCHYSSVSSQTPVIQWWYKSYCRDRSRDAFRFPDTLAAHGSELGSSVHRDCGDSGRTVRIVASGQGSSITLAEHYKGRDISIINKADLRIAELQWGDSGVYYCKVVIADDLEGQNEAHVELLVLGQTGLADGLLPGFNEEIVPEWVFVSAVVVGSILFILLVGVCWCQCCPHSCCCYVRCCCCPDTCCCPRHLYEAGKGIKTASPTPVPMFPPYYIPGMPTMVPIAPPSLIDPNLSTAPSLENNGSVRSGFHLQPASDQSSLKVLQYVEKQLAQFDPSQTLSSSRNSCGMSELSSLHDAETDFRQTYRQVQKKALPAIPDLDDPTDLRAADLSPVHEGRYARQPQRRNRAADELPRWDPRSEHLQRKAFLERGRTGSLDELEEFAMAYMQRGRHGDVGNGEEDYRAREREPERDRYPFYRSKRYSPKASPARRPPSPPPLPGKRRDAWDDGQARRDPHERDQSGRDLGGTGSRRDYDDALLNSLLERKAKAVKSSSSKEGQTAEDSDTPSKSSSKKSSERLRSRSPSNRSPRQRTAEDNESLPPYTEKELERSRGAESGQQPFSYTSSAHGQEEQNRPRKVSTLLSRDSLVV</sequence>
<keyword evidence="4 12" id="KW-0812">Transmembrane</keyword>
<dbReference type="GO" id="GO:0016020">
    <property type="term" value="C:membrane"/>
    <property type="evidence" value="ECO:0007669"/>
    <property type="project" value="TreeGrafter"/>
</dbReference>
<comment type="similarity">
    <text evidence="2">Belongs to the immunoglobulin superfamily. LISCH7 family.</text>
</comment>
<dbReference type="AlphaFoldDB" id="A0AA88Q633"/>
<feature type="transmembrane region" description="Helical" evidence="12">
    <location>
        <begin position="12"/>
        <end position="32"/>
    </location>
</feature>
<organism evidence="14 15">
    <name type="scientific">Cirrhinus molitorella</name>
    <name type="common">mud carp</name>
    <dbReference type="NCBI Taxonomy" id="172907"/>
    <lineage>
        <taxon>Eukaryota</taxon>
        <taxon>Metazoa</taxon>
        <taxon>Chordata</taxon>
        <taxon>Craniata</taxon>
        <taxon>Vertebrata</taxon>
        <taxon>Euteleostomi</taxon>
        <taxon>Actinopterygii</taxon>
        <taxon>Neopterygii</taxon>
        <taxon>Teleostei</taxon>
        <taxon>Ostariophysi</taxon>
        <taxon>Cypriniformes</taxon>
        <taxon>Cyprinidae</taxon>
        <taxon>Labeoninae</taxon>
        <taxon>Labeonini</taxon>
        <taxon>Cirrhinus</taxon>
    </lineage>
</organism>
<dbReference type="Pfam" id="PF05624">
    <property type="entry name" value="LSR"/>
    <property type="match status" value="1"/>
</dbReference>
<dbReference type="EMBL" id="JAUYZG010000004">
    <property type="protein sequence ID" value="KAK2908423.1"/>
    <property type="molecule type" value="Genomic_DNA"/>
</dbReference>
<dbReference type="GO" id="GO:0012505">
    <property type="term" value="C:endomembrane system"/>
    <property type="evidence" value="ECO:0007669"/>
    <property type="project" value="UniProtKB-SubCell"/>
</dbReference>
<feature type="compositionally biased region" description="Basic and acidic residues" evidence="11">
    <location>
        <begin position="597"/>
        <end position="606"/>
    </location>
</feature>
<feature type="compositionally biased region" description="Basic and acidic residues" evidence="11">
    <location>
        <begin position="494"/>
        <end position="515"/>
    </location>
</feature>
<dbReference type="GO" id="GO:0005923">
    <property type="term" value="C:bicellular tight junction"/>
    <property type="evidence" value="ECO:0007669"/>
    <property type="project" value="UniProtKB-SubCell"/>
</dbReference>
<keyword evidence="8" id="KW-1015">Disulfide bond</keyword>
<evidence type="ECO:0000256" key="6">
    <source>
        <dbReference type="ARBA" id="ARBA00022989"/>
    </source>
</evidence>
<feature type="region of interest" description="Disordered" evidence="11">
    <location>
        <begin position="369"/>
        <end position="410"/>
    </location>
</feature>
<keyword evidence="5" id="KW-0965">Cell junction</keyword>
<evidence type="ECO:0000256" key="9">
    <source>
        <dbReference type="ARBA" id="ARBA00023319"/>
    </source>
</evidence>
<keyword evidence="9" id="KW-0393">Immunoglobulin domain</keyword>
<dbReference type="InterPro" id="IPR008664">
    <property type="entry name" value="LISCH7"/>
</dbReference>
<feature type="compositionally biased region" description="Basic and acidic residues" evidence="11">
    <location>
        <begin position="400"/>
        <end position="410"/>
    </location>
</feature>
<comment type="caution">
    <text evidence="14">The sequence shown here is derived from an EMBL/GenBank/DDBJ whole genome shotgun (WGS) entry which is preliminary data.</text>
</comment>
<dbReference type="InterPro" id="IPR003599">
    <property type="entry name" value="Ig_sub"/>
</dbReference>
<comment type="subcellular location">
    <subcellularLocation>
        <location evidence="1">Cell junction</location>
        <location evidence="1">Tight junction</location>
    </subcellularLocation>
    <subcellularLocation>
        <location evidence="10">Endomembrane system</location>
        <topology evidence="10">Single-pass type I membrane protein</topology>
    </subcellularLocation>
</comment>
<dbReference type="InterPro" id="IPR051874">
    <property type="entry name" value="Ig-like_domain-LISCH7"/>
</dbReference>
<evidence type="ECO:0000313" key="15">
    <source>
        <dbReference type="Proteomes" id="UP001187343"/>
    </source>
</evidence>
<evidence type="ECO:0000313" key="14">
    <source>
        <dbReference type="EMBL" id="KAK2908423.1"/>
    </source>
</evidence>
<keyword evidence="15" id="KW-1185">Reference proteome</keyword>
<evidence type="ECO:0000256" key="12">
    <source>
        <dbReference type="SAM" id="Phobius"/>
    </source>
</evidence>
<name>A0AA88Q633_9TELE</name>
<feature type="domain" description="Ig-like" evidence="13">
    <location>
        <begin position="47"/>
        <end position="171"/>
    </location>
</feature>
<dbReference type="PANTHER" id="PTHR15923">
    <property type="entry name" value="TRANSMEMBRANE AND IMMUNOGLOBULIN DOMAIN-CONTAINING PROTEIN"/>
    <property type="match status" value="1"/>
</dbReference>
<evidence type="ECO:0000256" key="3">
    <source>
        <dbReference type="ARBA" id="ARBA00022427"/>
    </source>
</evidence>
<evidence type="ECO:0000256" key="10">
    <source>
        <dbReference type="ARBA" id="ARBA00046288"/>
    </source>
</evidence>
<gene>
    <name evidence="14" type="ORF">Q8A67_004260</name>
</gene>
<proteinExistence type="inferred from homology"/>
<dbReference type="InterPro" id="IPR007110">
    <property type="entry name" value="Ig-like_dom"/>
</dbReference>
<dbReference type="PANTHER" id="PTHR15923:SF7">
    <property type="entry name" value="IMMUNOGLOBULIN-LIKE DOMAIN-CONTAINING RECEPTOR 2 ISOFORM X1"/>
    <property type="match status" value="1"/>
</dbReference>
<evidence type="ECO:0000256" key="7">
    <source>
        <dbReference type="ARBA" id="ARBA00023136"/>
    </source>
</evidence>
<dbReference type="InterPro" id="IPR036179">
    <property type="entry name" value="Ig-like_dom_sf"/>
</dbReference>
<evidence type="ECO:0000256" key="2">
    <source>
        <dbReference type="ARBA" id="ARBA00009491"/>
    </source>
</evidence>
<dbReference type="PROSITE" id="PS50835">
    <property type="entry name" value="IG_LIKE"/>
    <property type="match status" value="1"/>
</dbReference>